<dbReference type="SUPFAM" id="SSF100950">
    <property type="entry name" value="NagB/RpiA/CoA transferase-like"/>
    <property type="match status" value="1"/>
</dbReference>
<evidence type="ECO:0000256" key="2">
    <source>
        <dbReference type="ARBA" id="ARBA00022741"/>
    </source>
</evidence>
<dbReference type="GO" id="GO:0030272">
    <property type="term" value="F:5-formyltetrahydrofolate cyclo-ligase activity"/>
    <property type="evidence" value="ECO:0007669"/>
    <property type="project" value="UniProtKB-EC"/>
</dbReference>
<keyword evidence="5" id="KW-0436">Ligase</keyword>
<dbReference type="Gene3D" id="3.40.50.10420">
    <property type="entry name" value="NagB/RpiA/CoA transferase-like"/>
    <property type="match status" value="1"/>
</dbReference>
<reference evidence="5 6" key="1">
    <citation type="submission" date="2022-06" db="EMBL/GenBank/DDBJ databases">
        <title>Ideonella sp. NS12-5 Genome sequencing and assembly.</title>
        <authorList>
            <person name="Jung Y."/>
        </authorList>
    </citation>
    <scope>NUCLEOTIDE SEQUENCE [LARGE SCALE GENOMIC DNA]</scope>
    <source>
        <strain evidence="5 6">NS12-5</strain>
    </source>
</reference>
<keyword evidence="6" id="KW-1185">Reference proteome</keyword>
<evidence type="ECO:0000256" key="4">
    <source>
        <dbReference type="RuleBase" id="RU361279"/>
    </source>
</evidence>
<evidence type="ECO:0000313" key="5">
    <source>
        <dbReference type="EMBL" id="MCO5977101.1"/>
    </source>
</evidence>
<proteinExistence type="inferred from homology"/>
<accession>A0ABT1BLL9</accession>
<dbReference type="EC" id="6.3.3.2" evidence="4"/>
<evidence type="ECO:0000256" key="1">
    <source>
        <dbReference type="ARBA" id="ARBA00010638"/>
    </source>
</evidence>
<evidence type="ECO:0000256" key="3">
    <source>
        <dbReference type="ARBA" id="ARBA00022840"/>
    </source>
</evidence>
<protein>
    <recommendedName>
        <fullName evidence="4">5-formyltetrahydrofolate cyclo-ligase</fullName>
        <ecNumber evidence="4">6.3.3.2</ecNumber>
    </recommendedName>
</protein>
<dbReference type="Pfam" id="PF01812">
    <property type="entry name" value="5-FTHF_cyc-lig"/>
    <property type="match status" value="1"/>
</dbReference>
<comment type="caution">
    <text evidence="5">The sequence shown here is derived from an EMBL/GenBank/DDBJ whole genome shotgun (WGS) entry which is preliminary data.</text>
</comment>
<dbReference type="InterPro" id="IPR002698">
    <property type="entry name" value="FTHF_cligase"/>
</dbReference>
<comment type="similarity">
    <text evidence="1 4">Belongs to the 5-formyltetrahydrofolate cyclo-ligase family.</text>
</comment>
<dbReference type="PANTHER" id="PTHR23407:SF1">
    <property type="entry name" value="5-FORMYLTETRAHYDROFOLATE CYCLO-LIGASE"/>
    <property type="match status" value="1"/>
</dbReference>
<organism evidence="5 6">
    <name type="scientific">Ideonella oryzae</name>
    <dbReference type="NCBI Taxonomy" id="2937441"/>
    <lineage>
        <taxon>Bacteria</taxon>
        <taxon>Pseudomonadati</taxon>
        <taxon>Pseudomonadota</taxon>
        <taxon>Betaproteobacteria</taxon>
        <taxon>Burkholderiales</taxon>
        <taxon>Sphaerotilaceae</taxon>
        <taxon>Ideonella</taxon>
    </lineage>
</organism>
<dbReference type="InterPro" id="IPR024185">
    <property type="entry name" value="FTHF_cligase-like_sf"/>
</dbReference>
<sequence>MTLPFKLNLEPSRDKAVLRKQLQAERMALLDRHQRAAHLQEVLMVWLISRPEKTIGAYWPIKGEFDALPALYRWSEAAEAGEERRIGLPVINRETKQLTFHVWYPGCPMEEDAYGIPKPKDTEAFHPELLLVPCVGYGPGGVRLGYGGGFYDRTLAALQPRPVTAGVGYTHGYVPWLQAEPHDIPLDAILTDEGVHWQRGED</sequence>
<dbReference type="Proteomes" id="UP001204851">
    <property type="component" value="Unassembled WGS sequence"/>
</dbReference>
<comment type="catalytic activity">
    <reaction evidence="4">
        <text>(6S)-5-formyl-5,6,7,8-tetrahydrofolate + ATP = (6R)-5,10-methenyltetrahydrofolate + ADP + phosphate</text>
        <dbReference type="Rhea" id="RHEA:10488"/>
        <dbReference type="ChEBI" id="CHEBI:30616"/>
        <dbReference type="ChEBI" id="CHEBI:43474"/>
        <dbReference type="ChEBI" id="CHEBI:57455"/>
        <dbReference type="ChEBI" id="CHEBI:57457"/>
        <dbReference type="ChEBI" id="CHEBI:456216"/>
        <dbReference type="EC" id="6.3.3.2"/>
    </reaction>
</comment>
<dbReference type="InterPro" id="IPR037171">
    <property type="entry name" value="NagB/RpiA_transferase-like"/>
</dbReference>
<keyword evidence="3 4" id="KW-0067">ATP-binding</keyword>
<name>A0ABT1BLL9_9BURK</name>
<dbReference type="RefSeq" id="WP_022980784.1">
    <property type="nucleotide sequence ID" value="NZ_JAMXMC010000005.1"/>
</dbReference>
<dbReference type="EMBL" id="JAMXMC010000005">
    <property type="protein sequence ID" value="MCO5977101.1"/>
    <property type="molecule type" value="Genomic_DNA"/>
</dbReference>
<keyword evidence="2 4" id="KW-0547">Nucleotide-binding</keyword>
<evidence type="ECO:0000313" key="6">
    <source>
        <dbReference type="Proteomes" id="UP001204851"/>
    </source>
</evidence>
<dbReference type="PIRSF" id="PIRSF006806">
    <property type="entry name" value="FTHF_cligase"/>
    <property type="match status" value="1"/>
</dbReference>
<keyword evidence="4" id="KW-0460">Magnesium</keyword>
<comment type="cofactor">
    <cofactor evidence="4">
        <name>Mg(2+)</name>
        <dbReference type="ChEBI" id="CHEBI:18420"/>
    </cofactor>
</comment>
<dbReference type="NCBIfam" id="TIGR02727">
    <property type="entry name" value="MTHFS_bact"/>
    <property type="match status" value="1"/>
</dbReference>
<keyword evidence="4" id="KW-0479">Metal-binding</keyword>
<gene>
    <name evidence="5" type="ORF">M0L44_10295</name>
</gene>
<dbReference type="PANTHER" id="PTHR23407">
    <property type="entry name" value="ATPASE INHIBITOR/5-FORMYLTETRAHYDROFOLATE CYCLO-LIGASE"/>
    <property type="match status" value="1"/>
</dbReference>